<gene>
    <name evidence="1" type="ORF">NXT3_PB00369</name>
</gene>
<sequence length="123" mass="13834">MTKATETTRSAVTGKFVTQPIGGKKAAKFAQVEGLEMNAASKALSKKLAASGLKGEAYRSEIVKAFKKGWQVVRYNAVEDPLCYPGSHVLRNKADIKDQDHEFRHQELFRDRRRRDLTGQPDR</sequence>
<dbReference type="EMBL" id="CP024309">
    <property type="protein sequence ID" value="AUX79024.1"/>
    <property type="molecule type" value="Genomic_DNA"/>
</dbReference>
<keyword evidence="1" id="KW-0614">Plasmid</keyword>
<organism evidence="1 2">
    <name type="scientific">Rhizobium fredii</name>
    <name type="common">Sinorhizobium fredii</name>
    <dbReference type="NCBI Taxonomy" id="380"/>
    <lineage>
        <taxon>Bacteria</taxon>
        <taxon>Pseudomonadati</taxon>
        <taxon>Pseudomonadota</taxon>
        <taxon>Alphaproteobacteria</taxon>
        <taxon>Hyphomicrobiales</taxon>
        <taxon>Rhizobiaceae</taxon>
        <taxon>Sinorhizobium/Ensifer group</taxon>
        <taxon>Sinorhizobium</taxon>
    </lineage>
</organism>
<dbReference type="AlphaFoldDB" id="A0A2L0HC54"/>
<evidence type="ECO:0000313" key="2">
    <source>
        <dbReference type="Proteomes" id="UP000239340"/>
    </source>
</evidence>
<reference evidence="1 2" key="1">
    <citation type="submission" date="2017-10" db="EMBL/GenBank/DDBJ databases">
        <title>Analysis of the genome sequences of Rhizobium populations associated to common bean (phaseolus vulgaris).</title>
        <authorList>
            <person name="Bustos P."/>
            <person name="Santamaria R.I."/>
            <person name="Miranda-Sanchez F."/>
            <person name="Perez-Carrascal O."/>
            <person name="Juarez S."/>
            <person name="Lozano L."/>
            <person name="Martinez-Flores I."/>
            <person name="Vinuesa P."/>
            <person name="Martinez-Romero E."/>
            <person name="Cevallos M.A."/>
            <person name="Romero D."/>
            <person name="Davila G."/>
            <person name="Gonzalez V."/>
        </authorList>
    </citation>
    <scope>NUCLEOTIDE SEQUENCE [LARGE SCALE GENOMIC DNA]</scope>
    <source>
        <strain evidence="1 2">NXT3</strain>
        <plasmid evidence="2">Plasmid psfrenxt3b</plasmid>
    </source>
</reference>
<dbReference type="Proteomes" id="UP000239340">
    <property type="component" value="Plasmid pSfreNXT3b"/>
</dbReference>
<proteinExistence type="predicted"/>
<geneLocation type="plasmid" evidence="2">
    <name>psfrenxt3b</name>
</geneLocation>
<protein>
    <submittedName>
        <fullName evidence="1">Uncharacterized protein</fullName>
    </submittedName>
</protein>
<accession>A0A2L0HC54</accession>
<dbReference type="RefSeq" id="WP_234828181.1">
    <property type="nucleotide sequence ID" value="NZ_CP024309.1"/>
</dbReference>
<evidence type="ECO:0000313" key="1">
    <source>
        <dbReference type="EMBL" id="AUX79024.1"/>
    </source>
</evidence>
<name>A0A2L0HC54_RHIFR</name>